<keyword evidence="2" id="KW-1185">Reference proteome</keyword>
<evidence type="ECO:0000313" key="2">
    <source>
        <dbReference type="Proteomes" id="UP001396334"/>
    </source>
</evidence>
<gene>
    <name evidence="1" type="ORF">V6N11_037721</name>
</gene>
<accession>A0ABR2PC46</accession>
<protein>
    <submittedName>
        <fullName evidence="1">Uncharacterized protein</fullName>
    </submittedName>
</protein>
<dbReference type="Proteomes" id="UP001396334">
    <property type="component" value="Unassembled WGS sequence"/>
</dbReference>
<comment type="caution">
    <text evidence="1">The sequence shown here is derived from an EMBL/GenBank/DDBJ whole genome shotgun (WGS) entry which is preliminary data.</text>
</comment>
<organism evidence="1 2">
    <name type="scientific">Hibiscus sabdariffa</name>
    <name type="common">roselle</name>
    <dbReference type="NCBI Taxonomy" id="183260"/>
    <lineage>
        <taxon>Eukaryota</taxon>
        <taxon>Viridiplantae</taxon>
        <taxon>Streptophyta</taxon>
        <taxon>Embryophyta</taxon>
        <taxon>Tracheophyta</taxon>
        <taxon>Spermatophyta</taxon>
        <taxon>Magnoliopsida</taxon>
        <taxon>eudicotyledons</taxon>
        <taxon>Gunneridae</taxon>
        <taxon>Pentapetalae</taxon>
        <taxon>rosids</taxon>
        <taxon>malvids</taxon>
        <taxon>Malvales</taxon>
        <taxon>Malvaceae</taxon>
        <taxon>Malvoideae</taxon>
        <taxon>Hibiscus</taxon>
    </lineage>
</organism>
<proteinExistence type="predicted"/>
<sequence length="96" mass="10638">MLRTASTHGLLFVTLFDPDPDHQPSISGYHLSALPPKPSVVSSYFSRYHHCCGDPPVATMLSSRGCRRQRVLETLLEKGETFCWVARVSHLGSPTV</sequence>
<name>A0ABR2PC46_9ROSI</name>
<evidence type="ECO:0000313" key="1">
    <source>
        <dbReference type="EMBL" id="KAK8986002.1"/>
    </source>
</evidence>
<reference evidence="1 2" key="1">
    <citation type="journal article" date="2024" name="G3 (Bethesda)">
        <title>Genome assembly of Hibiscus sabdariffa L. provides insights into metabolisms of medicinal natural products.</title>
        <authorList>
            <person name="Kim T."/>
        </authorList>
    </citation>
    <scope>NUCLEOTIDE SEQUENCE [LARGE SCALE GENOMIC DNA]</scope>
    <source>
        <strain evidence="1">TK-2024</strain>
        <tissue evidence="1">Old leaves</tissue>
    </source>
</reference>
<dbReference type="EMBL" id="JBBPBN010000066">
    <property type="protein sequence ID" value="KAK8986002.1"/>
    <property type="molecule type" value="Genomic_DNA"/>
</dbReference>